<evidence type="ECO:0000256" key="5">
    <source>
        <dbReference type="ARBA" id="ARBA00022968"/>
    </source>
</evidence>
<dbReference type="Pfam" id="PF01793">
    <property type="entry name" value="Glyco_transf_15"/>
    <property type="match status" value="1"/>
</dbReference>
<accession>A7TGM4</accession>
<sequence>MVGANFSVSKRMLRLLIMIISLIVILVGIVKYKDSLMIQGSNVLPQYMLPDSMRGSTSDPANGLKDTSKDTEDEEVKDLAKYKTLFDQLNTPLIKDSDKLSKEKRDELIKERAKLYIDTLKKPIIEPKVKNLVRADDPEAGTAKATILSLVRNEDIKDIKSAILQMENTFNRKFNYPYTFLNDNEFTEDFKNQIREILPEDRIIRFGTIDPEVWNMPESIDRETYVNATRKLGSEGVGYADRESYHNMCRFYSRSFYKHPLLKDIKYTWRLEPGISLHCDIDYDVFKFMEKNNKLYGYTINVYDSAASVRTLWPRTMKFLKKHPEFINPNGAFKMLKENGQKPENFDVANGYSTCHFWTNFEITDLDFLRSEPYQKYMDFLESQDGFYYERWGDAPVRSVALSLFADKKQIHWFRDIGYYHQPYINCPGSPVGNNRCHNKCSPGKVTPWSDLDIENCQAVWIKYIMTEDELNMY</sequence>
<dbReference type="GO" id="GO:0006487">
    <property type="term" value="P:protein N-linked glycosylation"/>
    <property type="evidence" value="ECO:0007669"/>
    <property type="project" value="TreeGrafter"/>
</dbReference>
<evidence type="ECO:0000256" key="3">
    <source>
        <dbReference type="ARBA" id="ARBA00022676"/>
    </source>
</evidence>
<evidence type="ECO:0000313" key="9">
    <source>
        <dbReference type="EMBL" id="EDO18631.1"/>
    </source>
</evidence>
<keyword evidence="8" id="KW-0472">Membrane</keyword>
<dbReference type="OMA" id="VWIKYIM"/>
<comment type="subcellular location">
    <subcellularLocation>
        <location evidence="1">Membrane</location>
        <topology evidence="1">Single-pass type II membrane protein</topology>
    </subcellularLocation>
</comment>
<dbReference type="InterPro" id="IPR002685">
    <property type="entry name" value="Glyco_trans_15"/>
</dbReference>
<dbReference type="HOGENOM" id="CLU_024327_1_1_1"/>
<evidence type="ECO:0008006" key="11">
    <source>
        <dbReference type="Google" id="ProtNLM"/>
    </source>
</evidence>
<dbReference type="GO" id="GO:0016020">
    <property type="term" value="C:membrane"/>
    <property type="evidence" value="ECO:0007669"/>
    <property type="project" value="UniProtKB-SubCell"/>
</dbReference>
<keyword evidence="5" id="KW-0735">Signal-anchor</keyword>
<dbReference type="AlphaFoldDB" id="A7TGM4"/>
<dbReference type="FunCoup" id="A7TGM4">
    <property type="interactions" value="56"/>
</dbReference>
<dbReference type="PANTHER" id="PTHR31121:SF7">
    <property type="entry name" value="MANNOSYLTRANSFERASE KTR4-RELATED"/>
    <property type="match status" value="1"/>
</dbReference>
<dbReference type="KEGG" id="vpo:Kpol_1048p62"/>
<dbReference type="eggNOG" id="KOG4472">
    <property type="taxonomic scope" value="Eukaryota"/>
</dbReference>
<dbReference type="EMBL" id="DS480387">
    <property type="protein sequence ID" value="EDO18631.1"/>
    <property type="molecule type" value="Genomic_DNA"/>
</dbReference>
<evidence type="ECO:0000313" key="10">
    <source>
        <dbReference type="Proteomes" id="UP000000267"/>
    </source>
</evidence>
<keyword evidence="10" id="KW-1185">Reference proteome</keyword>
<dbReference type="GO" id="GO:0005794">
    <property type="term" value="C:Golgi apparatus"/>
    <property type="evidence" value="ECO:0007669"/>
    <property type="project" value="TreeGrafter"/>
</dbReference>
<keyword evidence="8" id="KW-0812">Transmembrane</keyword>
<dbReference type="PANTHER" id="PTHR31121">
    <property type="entry name" value="ALPHA-1,2 MANNOSYLTRANSFERASE KTR1"/>
    <property type="match status" value="1"/>
</dbReference>
<evidence type="ECO:0000256" key="4">
    <source>
        <dbReference type="ARBA" id="ARBA00022679"/>
    </source>
</evidence>
<evidence type="ECO:0000256" key="1">
    <source>
        <dbReference type="ARBA" id="ARBA00004606"/>
    </source>
</evidence>
<dbReference type="GO" id="GO:0000026">
    <property type="term" value="F:alpha-1,2-mannosyltransferase activity"/>
    <property type="evidence" value="ECO:0007669"/>
    <property type="project" value="TreeGrafter"/>
</dbReference>
<protein>
    <recommendedName>
        <fullName evidence="11">Mannosyltransferase KTR4</fullName>
    </recommendedName>
</protein>
<dbReference type="InParanoid" id="A7TGM4"/>
<comment type="similarity">
    <text evidence="2">Belongs to the glycosyltransferase 15 family.</text>
</comment>
<dbReference type="InterPro" id="IPR029044">
    <property type="entry name" value="Nucleotide-diphossugar_trans"/>
</dbReference>
<dbReference type="OrthoDB" id="439943at2759"/>
<dbReference type="PhylomeDB" id="A7TGM4"/>
<keyword evidence="3" id="KW-0328">Glycosyltransferase</keyword>
<dbReference type="Proteomes" id="UP000000267">
    <property type="component" value="Unassembled WGS sequence"/>
</dbReference>
<dbReference type="GO" id="GO:0000032">
    <property type="term" value="P:cell wall mannoprotein biosynthetic process"/>
    <property type="evidence" value="ECO:0007669"/>
    <property type="project" value="TreeGrafter"/>
</dbReference>
<name>A7TGM4_VANPO</name>
<evidence type="ECO:0000256" key="7">
    <source>
        <dbReference type="SAM" id="MobiDB-lite"/>
    </source>
</evidence>
<dbReference type="Gene3D" id="3.90.550.10">
    <property type="entry name" value="Spore Coat Polysaccharide Biosynthesis Protein SpsA, Chain A"/>
    <property type="match status" value="1"/>
</dbReference>
<evidence type="ECO:0000256" key="6">
    <source>
        <dbReference type="PIRSR" id="PIRSR018153-1"/>
    </source>
</evidence>
<dbReference type="RefSeq" id="XP_001646489.1">
    <property type="nucleotide sequence ID" value="XM_001646439.1"/>
</dbReference>
<keyword evidence="4" id="KW-0808">Transferase</keyword>
<gene>
    <name evidence="9" type="ORF">Kpol_1048p62</name>
</gene>
<feature type="transmembrane region" description="Helical" evidence="8">
    <location>
        <begin position="12"/>
        <end position="32"/>
    </location>
</feature>
<dbReference type="SUPFAM" id="SSF53448">
    <property type="entry name" value="Nucleotide-diphospho-sugar transferases"/>
    <property type="match status" value="1"/>
</dbReference>
<feature type="region of interest" description="Disordered" evidence="7">
    <location>
        <begin position="54"/>
        <end position="74"/>
    </location>
</feature>
<keyword evidence="8" id="KW-1133">Transmembrane helix</keyword>
<evidence type="ECO:0000256" key="8">
    <source>
        <dbReference type="SAM" id="Phobius"/>
    </source>
</evidence>
<evidence type="ECO:0000256" key="2">
    <source>
        <dbReference type="ARBA" id="ARBA00007677"/>
    </source>
</evidence>
<organism evidence="10">
    <name type="scientific">Vanderwaltozyma polyspora (strain ATCC 22028 / DSM 70294 / BCRC 21397 / CBS 2163 / NBRC 10782 / NRRL Y-8283 / UCD 57-17)</name>
    <name type="common">Kluyveromyces polysporus</name>
    <dbReference type="NCBI Taxonomy" id="436907"/>
    <lineage>
        <taxon>Eukaryota</taxon>
        <taxon>Fungi</taxon>
        <taxon>Dikarya</taxon>
        <taxon>Ascomycota</taxon>
        <taxon>Saccharomycotina</taxon>
        <taxon>Saccharomycetes</taxon>
        <taxon>Saccharomycetales</taxon>
        <taxon>Saccharomycetaceae</taxon>
        <taxon>Vanderwaltozyma</taxon>
    </lineage>
</organism>
<proteinExistence type="inferred from homology"/>
<dbReference type="GO" id="GO:0006493">
    <property type="term" value="P:protein O-linked glycosylation"/>
    <property type="evidence" value="ECO:0007669"/>
    <property type="project" value="TreeGrafter"/>
</dbReference>
<dbReference type="PIRSF" id="PIRSF018153">
    <property type="entry name" value="Glyco_trans_15"/>
    <property type="match status" value="1"/>
</dbReference>
<dbReference type="GeneID" id="5546931"/>
<feature type="active site" description="Nucleophile" evidence="6">
    <location>
        <position position="362"/>
    </location>
</feature>
<reference evidence="9 10" key="1">
    <citation type="journal article" date="2007" name="Proc. Natl. Acad. Sci. U.S.A.">
        <title>Independent sorting-out of thousands of duplicated gene pairs in two yeast species descended from a whole-genome duplication.</title>
        <authorList>
            <person name="Scannell D.R."/>
            <person name="Frank A.C."/>
            <person name="Conant G.C."/>
            <person name="Byrne K.P."/>
            <person name="Woolfit M."/>
            <person name="Wolfe K.H."/>
        </authorList>
    </citation>
    <scope>NUCLEOTIDE SEQUENCE [LARGE SCALE GENOMIC DNA]</scope>
    <source>
        <strain evidence="10">ATCC 22028 / DSM 70294 / BCRC 21397 / CBS 2163 / NBRC 10782 / NRRL Y-8283 / UCD 57-17</strain>
    </source>
</reference>
<dbReference type="FunFam" id="3.90.550.10:FF:000051">
    <property type="entry name" value="Alpha-1,2-mannosyltransferase (Ktr4)"/>
    <property type="match status" value="1"/>
</dbReference>